<feature type="transmembrane region" description="Helical" evidence="1">
    <location>
        <begin position="145"/>
        <end position="167"/>
    </location>
</feature>
<gene>
    <name evidence="2" type="ORF">HNP55_001083</name>
</gene>
<feature type="transmembrane region" description="Helical" evidence="1">
    <location>
        <begin position="62"/>
        <end position="81"/>
    </location>
</feature>
<keyword evidence="1" id="KW-0472">Membrane</keyword>
<name>A0A840L8N2_9BURK</name>
<proteinExistence type="predicted"/>
<protein>
    <submittedName>
        <fullName evidence="2">ABC-type Na+ efflux pump permease subunit</fullName>
    </submittedName>
</protein>
<comment type="caution">
    <text evidence="2">The sequence shown here is derived from an EMBL/GenBank/DDBJ whole genome shotgun (WGS) entry which is preliminary data.</text>
</comment>
<evidence type="ECO:0000313" key="3">
    <source>
        <dbReference type="Proteomes" id="UP000562027"/>
    </source>
</evidence>
<organism evidence="2 3">
    <name type="scientific">Roseateles oligotrophus</name>
    <dbReference type="NCBI Taxonomy" id="1769250"/>
    <lineage>
        <taxon>Bacteria</taxon>
        <taxon>Pseudomonadati</taxon>
        <taxon>Pseudomonadota</taxon>
        <taxon>Betaproteobacteria</taxon>
        <taxon>Burkholderiales</taxon>
        <taxon>Sphaerotilaceae</taxon>
        <taxon>Roseateles</taxon>
    </lineage>
</organism>
<evidence type="ECO:0000256" key="1">
    <source>
        <dbReference type="SAM" id="Phobius"/>
    </source>
</evidence>
<dbReference type="EMBL" id="JACHLP010000002">
    <property type="protein sequence ID" value="MBB4842568.1"/>
    <property type="molecule type" value="Genomic_DNA"/>
</dbReference>
<feature type="transmembrane region" description="Helical" evidence="1">
    <location>
        <begin position="25"/>
        <end position="50"/>
    </location>
</feature>
<accession>A0A840L8N2</accession>
<reference evidence="2 3" key="1">
    <citation type="submission" date="2020-08" db="EMBL/GenBank/DDBJ databases">
        <title>Functional genomics of gut bacteria from endangered species of beetles.</title>
        <authorList>
            <person name="Carlos-Shanley C."/>
        </authorList>
    </citation>
    <scope>NUCLEOTIDE SEQUENCE [LARGE SCALE GENOMIC DNA]</scope>
    <source>
        <strain evidence="2 3">S00239</strain>
    </source>
</reference>
<keyword evidence="1" id="KW-1133">Transmembrane helix</keyword>
<dbReference type="PRINTS" id="PR01414">
    <property type="entry name" value="CCMBBIOGNSIS"/>
</dbReference>
<dbReference type="RefSeq" id="WP_184296987.1">
    <property type="nucleotide sequence ID" value="NZ_JACHLP010000002.1"/>
</dbReference>
<dbReference type="AlphaFoldDB" id="A0A840L8N2"/>
<feature type="transmembrane region" description="Helical" evidence="1">
    <location>
        <begin position="115"/>
        <end position="133"/>
    </location>
</feature>
<evidence type="ECO:0000313" key="2">
    <source>
        <dbReference type="EMBL" id="MBB4842568.1"/>
    </source>
</evidence>
<feature type="transmembrane region" description="Helical" evidence="1">
    <location>
        <begin position="212"/>
        <end position="241"/>
    </location>
</feature>
<sequence>MNKLQRLGWHFRNELWRGLFMARRYWVEALVGMGILFGLFGGLLFAVLSVSGKSLASGEVDGLILGFALWMFANAAFASAATEVAEETEQRGLEQLCLAPLPLRALLGLRTARRVLGGVLLLLLTLWLIELLTAQRLQLHYLPTLGLALLAAPALTGVGYVLAGLLLMIKRGQMLVAAAYPLLIALVALPAYPVNSWALLPYALGAASAKALAAGAAVPASVWGLIALNSCFYLGLGLWLYRALEGRAKKLGVLGHL</sequence>
<keyword evidence="3" id="KW-1185">Reference proteome</keyword>
<keyword evidence="1" id="KW-0812">Transmembrane</keyword>
<dbReference type="Proteomes" id="UP000562027">
    <property type="component" value="Unassembled WGS sequence"/>
</dbReference>